<dbReference type="InterPro" id="IPR036429">
    <property type="entry name" value="SpoA-like_sf"/>
</dbReference>
<accession>A0ABY7YD66</accession>
<protein>
    <submittedName>
        <fullName evidence="2">FliM/FliN family flagellar motor C-terminal domain-containing protein</fullName>
    </submittedName>
</protein>
<reference evidence="2 3" key="1">
    <citation type="submission" date="2021-08" db="EMBL/GenBank/DDBJ databases">
        <title>Genome sequences of Xanthomonas cucurbitae isolates from 5 Midwestern US states.</title>
        <authorList>
            <person name="Hind S.R."/>
        </authorList>
    </citation>
    <scope>NUCLEOTIDE SEQUENCE [LARGE SCALE GENOMIC DNA]</scope>
    <source>
        <strain evidence="2 3">OH_261</strain>
    </source>
</reference>
<dbReference type="Proteomes" id="UP001214201">
    <property type="component" value="Chromosome"/>
</dbReference>
<sequence length="246" mass="26711">MKRLGWTSPSDAEVSYNLLRYRFSEWLKDWSVGSSAFDIQNVPEDALGTDVEVELPWTIYSSDARGELALCLVEPTASWLGAKLMQLTDSPDEPLCAQVGTEALQALGCMLARGEASASSSQAGDQFEPSRFSTRYGALAAVLHWEGCRFAVLADRAWHDNESKKTPAALPLLNTRRDALGTQKVQLHAHLTMGDLDLDEASALRVGEVLVLDQDSQILVQLASGAQVVGEGTLVRTGDARALEIH</sequence>
<keyword evidence="2" id="KW-0282">Flagellum</keyword>
<feature type="domain" description="Flagellar motor switch protein FliN-like C-terminal" evidence="1">
    <location>
        <begin position="182"/>
        <end position="245"/>
    </location>
</feature>
<organism evidence="2 3">
    <name type="scientific">Xanthomonas cucurbitae</name>
    <dbReference type="NCBI Taxonomy" id="56453"/>
    <lineage>
        <taxon>Bacteria</taxon>
        <taxon>Pseudomonadati</taxon>
        <taxon>Pseudomonadota</taxon>
        <taxon>Gammaproteobacteria</taxon>
        <taxon>Lysobacterales</taxon>
        <taxon>Lysobacteraceae</taxon>
        <taxon>Xanthomonas</taxon>
    </lineage>
</organism>
<keyword evidence="2" id="KW-0966">Cell projection</keyword>
<proteinExistence type="predicted"/>
<keyword evidence="3" id="KW-1185">Reference proteome</keyword>
<keyword evidence="2" id="KW-0969">Cilium</keyword>
<dbReference type="RefSeq" id="WP_274396740.1">
    <property type="nucleotide sequence ID" value="NZ_CP082213.1"/>
</dbReference>
<dbReference type="Pfam" id="PF01052">
    <property type="entry name" value="FliMN_C"/>
    <property type="match status" value="1"/>
</dbReference>
<evidence type="ECO:0000313" key="2">
    <source>
        <dbReference type="EMBL" id="WDM71706.1"/>
    </source>
</evidence>
<dbReference type="Gene3D" id="2.30.330.10">
    <property type="entry name" value="SpoA-like"/>
    <property type="match status" value="1"/>
</dbReference>
<evidence type="ECO:0000259" key="1">
    <source>
        <dbReference type="Pfam" id="PF01052"/>
    </source>
</evidence>
<gene>
    <name evidence="2" type="ORF">K6978_00355</name>
</gene>
<name>A0ABY7YD66_9XANT</name>
<evidence type="ECO:0000313" key="3">
    <source>
        <dbReference type="Proteomes" id="UP001214201"/>
    </source>
</evidence>
<dbReference type="InterPro" id="IPR001543">
    <property type="entry name" value="FliN-like_C"/>
</dbReference>
<dbReference type="SUPFAM" id="SSF101801">
    <property type="entry name" value="Surface presentation of antigens (SPOA)"/>
    <property type="match status" value="1"/>
</dbReference>
<dbReference type="EMBL" id="CP082214">
    <property type="protein sequence ID" value="WDM71706.1"/>
    <property type="molecule type" value="Genomic_DNA"/>
</dbReference>